<evidence type="ECO:0000256" key="2">
    <source>
        <dbReference type="SAM" id="Coils"/>
    </source>
</evidence>
<dbReference type="InterPro" id="IPR057309">
    <property type="entry name" value="PcsB_CC"/>
</dbReference>
<evidence type="ECO:0000256" key="4">
    <source>
        <dbReference type="SAM" id="SignalP"/>
    </source>
</evidence>
<dbReference type="CDD" id="cd12797">
    <property type="entry name" value="M23_peptidase"/>
    <property type="match status" value="1"/>
</dbReference>
<evidence type="ECO:0000256" key="3">
    <source>
        <dbReference type="SAM" id="MobiDB-lite"/>
    </source>
</evidence>
<keyword evidence="2" id="KW-0175">Coiled coil</keyword>
<dbReference type="RefSeq" id="WP_066189877.1">
    <property type="nucleotide sequence ID" value="NZ_JAFDQP010000001.1"/>
</dbReference>
<keyword evidence="8" id="KW-1185">Reference proteome</keyword>
<gene>
    <name evidence="7" type="ORF">CWS20_21685</name>
</gene>
<evidence type="ECO:0000259" key="5">
    <source>
        <dbReference type="Pfam" id="PF01551"/>
    </source>
</evidence>
<dbReference type="Pfam" id="PF24568">
    <property type="entry name" value="CC_PcsB"/>
    <property type="match status" value="1"/>
</dbReference>
<evidence type="ECO:0000256" key="1">
    <source>
        <dbReference type="ARBA" id="ARBA00022729"/>
    </source>
</evidence>
<dbReference type="PANTHER" id="PTHR21666:SF270">
    <property type="entry name" value="MUREIN HYDROLASE ACTIVATOR ENVC"/>
    <property type="match status" value="1"/>
</dbReference>
<dbReference type="EMBL" id="PISD01000054">
    <property type="protein sequence ID" value="PKG26920.1"/>
    <property type="molecule type" value="Genomic_DNA"/>
</dbReference>
<proteinExistence type="predicted"/>
<evidence type="ECO:0000259" key="6">
    <source>
        <dbReference type="Pfam" id="PF24568"/>
    </source>
</evidence>
<feature type="signal peptide" evidence="4">
    <location>
        <begin position="1"/>
        <end position="20"/>
    </location>
</feature>
<feature type="region of interest" description="Disordered" evidence="3">
    <location>
        <begin position="267"/>
        <end position="330"/>
    </location>
</feature>
<dbReference type="Pfam" id="PF01551">
    <property type="entry name" value="Peptidase_M23"/>
    <property type="match status" value="1"/>
</dbReference>
<dbReference type="GO" id="GO:0004222">
    <property type="term" value="F:metalloendopeptidase activity"/>
    <property type="evidence" value="ECO:0007669"/>
    <property type="project" value="TreeGrafter"/>
</dbReference>
<evidence type="ECO:0000313" key="7">
    <source>
        <dbReference type="EMBL" id="PKG26920.1"/>
    </source>
</evidence>
<feature type="chain" id="PRO_5039090501" evidence="4">
    <location>
        <begin position="21"/>
        <end position="459"/>
    </location>
</feature>
<feature type="compositionally biased region" description="Low complexity" evidence="3">
    <location>
        <begin position="288"/>
        <end position="310"/>
    </location>
</feature>
<dbReference type="PANTHER" id="PTHR21666">
    <property type="entry name" value="PEPTIDASE-RELATED"/>
    <property type="match status" value="1"/>
</dbReference>
<dbReference type="SUPFAM" id="SSF51261">
    <property type="entry name" value="Duplicated hybrid motif"/>
    <property type="match status" value="1"/>
</dbReference>
<comment type="caution">
    <text evidence="7">The sequence shown here is derived from an EMBL/GenBank/DDBJ whole genome shotgun (WGS) entry which is preliminary data.</text>
</comment>
<evidence type="ECO:0000313" key="8">
    <source>
        <dbReference type="Proteomes" id="UP000233343"/>
    </source>
</evidence>
<name>A0A2N0ZBP0_9BACI</name>
<dbReference type="AlphaFoldDB" id="A0A2N0ZBP0"/>
<feature type="domain" description="M23ase beta-sheet core" evidence="5">
    <location>
        <begin position="348"/>
        <end position="442"/>
    </location>
</feature>
<feature type="domain" description="Peptidoglycan hydrolase PcsB coiled-coil" evidence="6">
    <location>
        <begin position="109"/>
        <end position="182"/>
    </location>
</feature>
<organism evidence="7 8">
    <name type="scientific">Cytobacillus horneckiae</name>
    <dbReference type="NCBI Taxonomy" id="549687"/>
    <lineage>
        <taxon>Bacteria</taxon>
        <taxon>Bacillati</taxon>
        <taxon>Bacillota</taxon>
        <taxon>Bacilli</taxon>
        <taxon>Bacillales</taxon>
        <taxon>Bacillaceae</taxon>
        <taxon>Cytobacillus</taxon>
    </lineage>
</organism>
<dbReference type="Proteomes" id="UP000233343">
    <property type="component" value="Unassembled WGS sequence"/>
</dbReference>
<feature type="coiled-coil region" evidence="2">
    <location>
        <begin position="25"/>
        <end position="133"/>
    </location>
</feature>
<dbReference type="Gene3D" id="6.10.250.3150">
    <property type="match status" value="1"/>
</dbReference>
<accession>A0A2N0ZBP0</accession>
<dbReference type="InterPro" id="IPR050570">
    <property type="entry name" value="Cell_wall_metabolism_enzyme"/>
</dbReference>
<sequence>MKKKIASMSLAAMMGVGAIAATLPTNVMADKLDDLNNQSENLKKEQSGIDSKLNKADSEIQRLQDEQKTVESEIKRLDTEIKDAETKITEKNNEIKAKNEEIERLKKEIEILIDRIEKRNELLKDRARSMQESGGVVSYMDVLLGAQSFSDFIGRVGAVATIVEADQVILKEHQADKDKLEETQAKVKEELASLEKMRNELEQMKSKLSDQKKQQDNLKSILKKEEDHKHAEKVSMEEEKEILAAQDKAIQQAIKNEKDRQAEIARKAEEARQAEIARQEEAKKQEAAKAATNNNSNSGSSNSGGSSNKGNSGGGQQVSAPPVSSGHWTKPAAAGILTSGLGQRWGSFHAGVDIAASGTVPIFAAADGVVINSYYSSSYGEVVFIAHSINGQTYTTVYAHMRNGSRQVSNGQTVSKGQQIGLMGNTGDSQGQHLHFELHRGGWNNAKSNAINPVGIVPL</sequence>
<feature type="compositionally biased region" description="Basic and acidic residues" evidence="3">
    <location>
        <begin position="267"/>
        <end position="287"/>
    </location>
</feature>
<dbReference type="InterPro" id="IPR011055">
    <property type="entry name" value="Dup_hybrid_motif"/>
</dbReference>
<dbReference type="InterPro" id="IPR016047">
    <property type="entry name" value="M23ase_b-sheet_dom"/>
</dbReference>
<dbReference type="Gene3D" id="2.70.70.10">
    <property type="entry name" value="Glucose Permease (Domain IIA)"/>
    <property type="match status" value="1"/>
</dbReference>
<keyword evidence="1 4" id="KW-0732">Signal</keyword>
<protein>
    <submittedName>
        <fullName evidence="7">Peptidase M23</fullName>
    </submittedName>
</protein>
<reference evidence="7 8" key="1">
    <citation type="journal article" date="2010" name="Int. J. Syst. Evol. Microbiol.">
        <title>Bacillus horneckiae sp. nov., isolated from a spacecraft-assembly clean room.</title>
        <authorList>
            <person name="Vaishampayan P."/>
            <person name="Probst A."/>
            <person name="Krishnamurthi S."/>
            <person name="Ghosh S."/>
            <person name="Osman S."/>
            <person name="McDowall A."/>
            <person name="Ruckmani A."/>
            <person name="Mayilraj S."/>
            <person name="Venkateswaran K."/>
        </authorList>
    </citation>
    <scope>NUCLEOTIDE SEQUENCE [LARGE SCALE GENOMIC DNA]</scope>
    <source>
        <strain evidence="8">1PO1SC</strain>
    </source>
</reference>